<protein>
    <recommendedName>
        <fullName evidence="5">GH16 domain-containing protein</fullName>
    </recommendedName>
</protein>
<evidence type="ECO:0000313" key="3">
    <source>
        <dbReference type="EMBL" id="GGJ47420.1"/>
    </source>
</evidence>
<proteinExistence type="predicted"/>
<gene>
    <name evidence="3" type="ORF">GCM10008938_36790</name>
</gene>
<feature type="compositionally biased region" description="Polar residues" evidence="1">
    <location>
        <begin position="20"/>
        <end position="33"/>
    </location>
</feature>
<name>A0ABQ2D630_9DEIO</name>
<dbReference type="EMBL" id="BMOD01000017">
    <property type="protein sequence ID" value="GGJ47420.1"/>
    <property type="molecule type" value="Genomic_DNA"/>
</dbReference>
<feature type="signal peptide" evidence="2">
    <location>
        <begin position="1"/>
        <end position="22"/>
    </location>
</feature>
<evidence type="ECO:0000256" key="1">
    <source>
        <dbReference type="SAM" id="MobiDB-lite"/>
    </source>
</evidence>
<accession>A0ABQ2D630</accession>
<evidence type="ECO:0000313" key="4">
    <source>
        <dbReference type="Proteomes" id="UP000632222"/>
    </source>
</evidence>
<dbReference type="InterPro" id="IPR013320">
    <property type="entry name" value="ConA-like_dom_sf"/>
</dbReference>
<reference evidence="4" key="1">
    <citation type="journal article" date="2019" name="Int. J. Syst. Evol. Microbiol.">
        <title>The Global Catalogue of Microorganisms (GCM) 10K type strain sequencing project: providing services to taxonomists for standard genome sequencing and annotation.</title>
        <authorList>
            <consortium name="The Broad Institute Genomics Platform"/>
            <consortium name="The Broad Institute Genome Sequencing Center for Infectious Disease"/>
            <person name="Wu L."/>
            <person name="Ma J."/>
        </authorList>
    </citation>
    <scope>NUCLEOTIDE SEQUENCE [LARGE SCALE GENOMIC DNA]</scope>
    <source>
        <strain evidence="4">JCM 14370</strain>
    </source>
</reference>
<dbReference type="Proteomes" id="UP000632222">
    <property type="component" value="Unassembled WGS sequence"/>
</dbReference>
<evidence type="ECO:0008006" key="5">
    <source>
        <dbReference type="Google" id="ProtNLM"/>
    </source>
</evidence>
<organism evidence="3 4">
    <name type="scientific">Deinococcus roseus</name>
    <dbReference type="NCBI Taxonomy" id="392414"/>
    <lineage>
        <taxon>Bacteria</taxon>
        <taxon>Thermotogati</taxon>
        <taxon>Deinococcota</taxon>
        <taxon>Deinococci</taxon>
        <taxon>Deinococcales</taxon>
        <taxon>Deinococcaceae</taxon>
        <taxon>Deinococcus</taxon>
    </lineage>
</organism>
<feature type="chain" id="PRO_5047163647" description="GH16 domain-containing protein" evidence="2">
    <location>
        <begin position="23"/>
        <end position="312"/>
    </location>
</feature>
<dbReference type="Gene3D" id="2.60.120.200">
    <property type="match status" value="1"/>
</dbReference>
<feature type="region of interest" description="Disordered" evidence="1">
    <location>
        <begin position="20"/>
        <end position="39"/>
    </location>
</feature>
<dbReference type="PROSITE" id="PS51257">
    <property type="entry name" value="PROKAR_LIPOPROTEIN"/>
    <property type="match status" value="1"/>
</dbReference>
<dbReference type="SUPFAM" id="SSF49899">
    <property type="entry name" value="Concanavalin A-like lectins/glucanases"/>
    <property type="match status" value="1"/>
</dbReference>
<keyword evidence="4" id="KW-1185">Reference proteome</keyword>
<sequence>MKKSLILSSLLFLVACSQTSNPSSSTIQKQADSGTPGAGQAWGGGSFVDDFSYWGYNADLWQAIDNNNGAPFGCTFKPANAFPDVNAQASVKLNLQLNTTGTRCAELKTKQRLAQPRSTIGGTFNLDNVSGTLASIFTFKRWDTGGGAWQEIDIEYIPNWPGATTTSKARYHVAVIYQATSTSDKYIYEGFIDVGTGIVTSSNYTNALFNWDTASVQWKYGSNVIFTMNKGTPPAESFNYAENGYTVHVYRNNTYNGTLNVASAHFPTDLTYIYMNYWRGDNSSGIQSFMGAYPSNNPTATARYTSLYYTRW</sequence>
<comment type="caution">
    <text evidence="3">The sequence shown here is derived from an EMBL/GenBank/DDBJ whole genome shotgun (WGS) entry which is preliminary data.</text>
</comment>
<dbReference type="RefSeq" id="WP_189005151.1">
    <property type="nucleotide sequence ID" value="NZ_BMOD01000017.1"/>
</dbReference>
<evidence type="ECO:0000256" key="2">
    <source>
        <dbReference type="SAM" id="SignalP"/>
    </source>
</evidence>
<keyword evidence="2" id="KW-0732">Signal</keyword>